<accession>W2P2U0</accession>
<organism evidence="1">
    <name type="scientific">Phytophthora nicotianae</name>
    <name type="common">Potato buckeye rot agent</name>
    <name type="synonym">Phytophthora parasitica</name>
    <dbReference type="NCBI Taxonomy" id="4792"/>
    <lineage>
        <taxon>Eukaryota</taxon>
        <taxon>Sar</taxon>
        <taxon>Stramenopiles</taxon>
        <taxon>Oomycota</taxon>
        <taxon>Peronosporomycetes</taxon>
        <taxon>Peronosporales</taxon>
        <taxon>Peronosporaceae</taxon>
        <taxon>Phytophthora</taxon>
    </lineage>
</organism>
<dbReference type="Proteomes" id="UP000054532">
    <property type="component" value="Unassembled WGS sequence"/>
</dbReference>
<sequence length="135" mass="14799">VTTRHLRPLRIQHVLSVASGSEVASYTRSILEPIEDEKESTTTGILISFLSGISLLVVRILTSAKLPTSPIQSWTASSQLEDFSSISHSSRSYSTSSPTDYPFKLYQTLKHIGHVVNVSLVFLSTVVVAERLAIL</sequence>
<proteinExistence type="predicted"/>
<feature type="non-terminal residue" evidence="1">
    <location>
        <position position="1"/>
    </location>
</feature>
<name>W2P2U0_PHYNI</name>
<evidence type="ECO:0000313" key="1">
    <source>
        <dbReference type="EMBL" id="ETM55136.1"/>
    </source>
</evidence>
<dbReference type="EMBL" id="KI690803">
    <property type="protein sequence ID" value="ETM55136.1"/>
    <property type="molecule type" value="Genomic_DNA"/>
</dbReference>
<dbReference type="AlphaFoldDB" id="W2P2U0"/>
<reference evidence="1" key="1">
    <citation type="submission" date="2013-11" db="EMBL/GenBank/DDBJ databases">
        <title>The Genome Sequence of Phytophthora parasitica IAC_01/95.</title>
        <authorList>
            <consortium name="The Broad Institute Genomics Platform"/>
            <person name="Russ C."/>
            <person name="Tyler B."/>
            <person name="Panabieres F."/>
            <person name="Shan W."/>
            <person name="Tripathy S."/>
            <person name="Grunwald N."/>
            <person name="Machado M."/>
            <person name="Johnson C.S."/>
            <person name="Arredondo F."/>
            <person name="Hong C."/>
            <person name="Coffey M."/>
            <person name="Young S.K."/>
            <person name="Zeng Q."/>
            <person name="Gargeya S."/>
            <person name="Fitzgerald M."/>
            <person name="Abouelleil A."/>
            <person name="Alvarado L."/>
            <person name="Chapman S.B."/>
            <person name="Gainer-Dewar J."/>
            <person name="Goldberg J."/>
            <person name="Griggs A."/>
            <person name="Gujja S."/>
            <person name="Hansen M."/>
            <person name="Howarth C."/>
            <person name="Imamovic A."/>
            <person name="Ireland A."/>
            <person name="Larimer J."/>
            <person name="McCowan C."/>
            <person name="Murphy C."/>
            <person name="Pearson M."/>
            <person name="Poon T.W."/>
            <person name="Priest M."/>
            <person name="Roberts A."/>
            <person name="Saif S."/>
            <person name="Shea T."/>
            <person name="Sykes S."/>
            <person name="Wortman J."/>
            <person name="Nusbaum C."/>
            <person name="Birren B."/>
        </authorList>
    </citation>
    <scope>NUCLEOTIDE SEQUENCE [LARGE SCALE GENOMIC DNA]</scope>
    <source>
        <strain evidence="1">IAC_01/95</strain>
    </source>
</reference>
<gene>
    <name evidence="1" type="ORF">L914_01607</name>
</gene>
<protein>
    <submittedName>
        <fullName evidence="1">Uncharacterized protein</fullName>
    </submittedName>
</protein>